<evidence type="ECO:0008006" key="3">
    <source>
        <dbReference type="Google" id="ProtNLM"/>
    </source>
</evidence>
<dbReference type="OrthoDB" id="850851at2"/>
<dbReference type="AlphaFoldDB" id="A0A5B7ZXW1"/>
<evidence type="ECO:0000313" key="1">
    <source>
        <dbReference type="EMBL" id="QDA60021.1"/>
    </source>
</evidence>
<dbReference type="KEGG" id="hyj:FHG12_07815"/>
<gene>
    <name evidence="1" type="ORF">FHG12_07815</name>
</gene>
<accession>A0A5B7ZXW1</accession>
<protein>
    <recommendedName>
        <fullName evidence="3">GyrI-like domain-containing protein</fullName>
    </recommendedName>
</protein>
<sequence>MNRWLLILFLVVFVGGASVYAYLGGFKQPEVALTTVPQPIYLAGQHFKGRADSPGFGPMFRQAQQIKSSGQLHGDLGNIYYNDPDAASDSLKAFIGLVVADTTSQKLPAGFHYTTFFTQQQVVRARIEASYMVAPGKLYEGVKEYAKRHNLKLLQVYLERFPDTGANEVIAVVGI</sequence>
<dbReference type="RefSeq" id="WP_139515199.1">
    <property type="nucleotide sequence ID" value="NZ_CP040896.1"/>
</dbReference>
<dbReference type="EMBL" id="CP040896">
    <property type="protein sequence ID" value="QDA60021.1"/>
    <property type="molecule type" value="Genomic_DNA"/>
</dbReference>
<dbReference type="Proteomes" id="UP000305398">
    <property type="component" value="Chromosome"/>
</dbReference>
<reference evidence="1 2" key="1">
    <citation type="submission" date="2019-06" db="EMBL/GenBank/DDBJ databases">
        <authorList>
            <person name="Srinivasan S."/>
        </authorList>
    </citation>
    <scope>NUCLEOTIDE SEQUENCE [LARGE SCALE GENOMIC DNA]</scope>
    <source>
        <strain evidence="1 2">17J68-5</strain>
    </source>
</reference>
<evidence type="ECO:0000313" key="2">
    <source>
        <dbReference type="Proteomes" id="UP000305398"/>
    </source>
</evidence>
<proteinExistence type="predicted"/>
<name>A0A5B7ZXW1_9BACT</name>
<organism evidence="1 2">
    <name type="scientific">Hymenobacter jejuensis</name>
    <dbReference type="NCBI Taxonomy" id="2502781"/>
    <lineage>
        <taxon>Bacteria</taxon>
        <taxon>Pseudomonadati</taxon>
        <taxon>Bacteroidota</taxon>
        <taxon>Cytophagia</taxon>
        <taxon>Cytophagales</taxon>
        <taxon>Hymenobacteraceae</taxon>
        <taxon>Hymenobacter</taxon>
    </lineage>
</organism>
<keyword evidence="2" id="KW-1185">Reference proteome</keyword>